<keyword evidence="2" id="KW-1185">Reference proteome</keyword>
<dbReference type="EMBL" id="JALNTZ010000002">
    <property type="protein sequence ID" value="KAJ3664233.1"/>
    <property type="molecule type" value="Genomic_DNA"/>
</dbReference>
<reference evidence="1" key="1">
    <citation type="journal article" date="2023" name="G3 (Bethesda)">
        <title>Whole genome assemblies of Zophobas morio and Tenebrio molitor.</title>
        <authorList>
            <person name="Kaur S."/>
            <person name="Stinson S.A."/>
            <person name="diCenzo G.C."/>
        </authorList>
    </citation>
    <scope>NUCLEOTIDE SEQUENCE</scope>
    <source>
        <strain evidence="1">QUZm001</strain>
    </source>
</reference>
<proteinExistence type="predicted"/>
<evidence type="ECO:0000313" key="2">
    <source>
        <dbReference type="Proteomes" id="UP001168821"/>
    </source>
</evidence>
<dbReference type="Proteomes" id="UP001168821">
    <property type="component" value="Unassembled WGS sequence"/>
</dbReference>
<comment type="caution">
    <text evidence="1">The sequence shown here is derived from an EMBL/GenBank/DDBJ whole genome shotgun (WGS) entry which is preliminary data.</text>
</comment>
<name>A0AA38IYT1_9CUCU</name>
<evidence type="ECO:0000313" key="1">
    <source>
        <dbReference type="EMBL" id="KAJ3664233.1"/>
    </source>
</evidence>
<organism evidence="1 2">
    <name type="scientific">Zophobas morio</name>
    <dbReference type="NCBI Taxonomy" id="2755281"/>
    <lineage>
        <taxon>Eukaryota</taxon>
        <taxon>Metazoa</taxon>
        <taxon>Ecdysozoa</taxon>
        <taxon>Arthropoda</taxon>
        <taxon>Hexapoda</taxon>
        <taxon>Insecta</taxon>
        <taxon>Pterygota</taxon>
        <taxon>Neoptera</taxon>
        <taxon>Endopterygota</taxon>
        <taxon>Coleoptera</taxon>
        <taxon>Polyphaga</taxon>
        <taxon>Cucujiformia</taxon>
        <taxon>Tenebrionidae</taxon>
        <taxon>Zophobas</taxon>
    </lineage>
</organism>
<accession>A0AA38IYT1</accession>
<gene>
    <name evidence="1" type="ORF">Zmor_008417</name>
</gene>
<protein>
    <submittedName>
        <fullName evidence="1">Uncharacterized protein</fullName>
    </submittedName>
</protein>
<dbReference type="AlphaFoldDB" id="A0AA38IYT1"/>
<sequence length="80" mass="8947">MRAEVYRSTFCNIGAITDGGCQASYGTALINFMASVPIDSSSQQLWGETRRKNELNSDMMRGEEFEAEKGVLTRFRSSEI</sequence>